<organism evidence="2">
    <name type="scientific">marine sediment metagenome</name>
    <dbReference type="NCBI Taxonomy" id="412755"/>
    <lineage>
        <taxon>unclassified sequences</taxon>
        <taxon>metagenomes</taxon>
        <taxon>ecological metagenomes</taxon>
    </lineage>
</organism>
<feature type="non-terminal residue" evidence="2">
    <location>
        <position position="1"/>
    </location>
</feature>
<dbReference type="Gene3D" id="2.60.40.10">
    <property type="entry name" value="Immunoglobulins"/>
    <property type="match status" value="2"/>
</dbReference>
<reference evidence="2" key="1">
    <citation type="journal article" date="2014" name="Front. Microbiol.">
        <title>High frequency of phylogenetically diverse reductive dehalogenase-homologous genes in deep subseafloor sedimentary metagenomes.</title>
        <authorList>
            <person name="Kawai M."/>
            <person name="Futagami T."/>
            <person name="Toyoda A."/>
            <person name="Takaki Y."/>
            <person name="Nishi S."/>
            <person name="Hori S."/>
            <person name="Arai W."/>
            <person name="Tsubouchi T."/>
            <person name="Morono Y."/>
            <person name="Uchiyama I."/>
            <person name="Ito T."/>
            <person name="Fujiyama A."/>
            <person name="Inagaki F."/>
            <person name="Takami H."/>
        </authorList>
    </citation>
    <scope>NUCLEOTIDE SEQUENCE</scope>
    <source>
        <strain evidence="2">Expedition CK06-06</strain>
    </source>
</reference>
<sequence length="483" mass="51603">FAGSGQPCAMDLTFGAGRIFATVQTVEWSGASYNYLENTILYEVVDDLSISPSEGFISSGEQGGAFAPSFKIYTLTNNGLDSLDWMASKTQPLLDIAPTSGTLNPGDANTVVVSLNAVADTLPPGSYNDTITFTNITSGVAQTRHVTLEVLQEVIVCFPLDVDPGWTTEGQWEFGVPLGGGSHCYDPTSGHTGTNVYGYNLSGDYANSIPAYYLTTTALDCSGYENLALNFWRWLGVESASYDHATVEVSNDGSIWSTVWDHTGGSFCDGAWIECDYDISSVADDQSTVYIRWTMGPTDGSVTYPGWNIDDICLLGDLMDDLHITPSEDFESSGYDGGPFEPPSKSYTLTNVGTSALNWTASATQPWLDVDPNSGTLNPGTPNTVVVSLNAVADTLDPGGSVSRSYIDTVIFTNITSGFIQTRDVTLEVVAIPGQIEVTDSIPPPDDLDMPFGDVPIGLSRTEQITVCNTDSTYDLIITGISP</sequence>
<dbReference type="Pfam" id="PF19190">
    <property type="entry name" value="BACON_2"/>
    <property type="match status" value="2"/>
</dbReference>
<dbReference type="EMBL" id="BARS01003161">
    <property type="protein sequence ID" value="GAF78500.1"/>
    <property type="molecule type" value="Genomic_DNA"/>
</dbReference>
<dbReference type="InterPro" id="IPR013783">
    <property type="entry name" value="Ig-like_fold"/>
</dbReference>
<dbReference type="InterPro" id="IPR024361">
    <property type="entry name" value="BACON"/>
</dbReference>
<proteinExistence type="predicted"/>
<name>X0TQW2_9ZZZZ</name>
<dbReference type="AlphaFoldDB" id="X0TQW2"/>
<gene>
    <name evidence="2" type="ORF">S01H1_06088</name>
</gene>
<evidence type="ECO:0000313" key="2">
    <source>
        <dbReference type="EMBL" id="GAF78500.1"/>
    </source>
</evidence>
<comment type="caution">
    <text evidence="2">The sequence shown here is derived from an EMBL/GenBank/DDBJ whole genome shotgun (WGS) entry which is preliminary data.</text>
</comment>
<protein>
    <recommendedName>
        <fullName evidence="1">BACON domain-containing protein</fullName>
    </recommendedName>
</protein>
<feature type="domain" description="BACON" evidence="1">
    <location>
        <begin position="344"/>
        <end position="395"/>
    </location>
</feature>
<accession>X0TQW2</accession>
<feature type="non-terminal residue" evidence="2">
    <location>
        <position position="483"/>
    </location>
</feature>
<evidence type="ECO:0000259" key="1">
    <source>
        <dbReference type="Pfam" id="PF19190"/>
    </source>
</evidence>
<feature type="domain" description="BACON" evidence="1">
    <location>
        <begin position="48"/>
        <end position="135"/>
    </location>
</feature>